<evidence type="ECO:0000313" key="6">
    <source>
        <dbReference type="Proteomes" id="UP000270296"/>
    </source>
</evidence>
<dbReference type="Pfam" id="PF14538">
    <property type="entry name" value="Raptor_N"/>
    <property type="match status" value="1"/>
</dbReference>
<protein>
    <submittedName>
        <fullName evidence="7">Raptor_N domain-containing protein</fullName>
    </submittedName>
</protein>
<dbReference type="PANTHER" id="PTHR12848">
    <property type="entry name" value="REGULATORY-ASSOCIATED PROTEIN OF MTOR"/>
    <property type="match status" value="1"/>
</dbReference>
<dbReference type="Proteomes" id="UP000270296">
    <property type="component" value="Unassembled WGS sequence"/>
</dbReference>
<dbReference type="AlphaFoldDB" id="A0A183ITA8"/>
<dbReference type="GO" id="GO:0010506">
    <property type="term" value="P:regulation of autophagy"/>
    <property type="evidence" value="ECO:0007669"/>
    <property type="project" value="TreeGrafter"/>
</dbReference>
<dbReference type="PRINTS" id="PR01547">
    <property type="entry name" value="YEAST176DUF"/>
</dbReference>
<dbReference type="InterPro" id="IPR029347">
    <property type="entry name" value="Raptor_N"/>
</dbReference>
<dbReference type="InterPro" id="IPR004083">
    <property type="entry name" value="Raptor"/>
</dbReference>
<dbReference type="WBParaSite" id="SBAD_0000712001-mRNA-1">
    <property type="protein sequence ID" value="SBAD_0000712001-mRNA-1"/>
    <property type="gene ID" value="SBAD_0000712001"/>
</dbReference>
<dbReference type="InterPro" id="IPR011989">
    <property type="entry name" value="ARM-like"/>
</dbReference>
<dbReference type="OrthoDB" id="10262360at2759"/>
<evidence type="ECO:0000256" key="1">
    <source>
        <dbReference type="ARBA" id="ARBA00022574"/>
    </source>
</evidence>
<dbReference type="EMBL" id="UZAM01010100">
    <property type="protein sequence ID" value="VDP10977.1"/>
    <property type="molecule type" value="Genomic_DNA"/>
</dbReference>
<keyword evidence="1" id="KW-0853">WD repeat</keyword>
<dbReference type="GO" id="GO:0071230">
    <property type="term" value="P:cellular response to amino acid stimulus"/>
    <property type="evidence" value="ECO:0007669"/>
    <property type="project" value="TreeGrafter"/>
</dbReference>
<dbReference type="GO" id="GO:0030307">
    <property type="term" value="P:positive regulation of cell growth"/>
    <property type="evidence" value="ECO:0007669"/>
    <property type="project" value="TreeGrafter"/>
</dbReference>
<reference evidence="5 6" key="2">
    <citation type="submission" date="2018-11" db="EMBL/GenBank/DDBJ databases">
        <authorList>
            <consortium name="Pathogen Informatics"/>
        </authorList>
    </citation>
    <scope>NUCLEOTIDE SEQUENCE [LARGE SCALE GENOMIC DNA]</scope>
</reference>
<dbReference type="InterPro" id="IPR016024">
    <property type="entry name" value="ARM-type_fold"/>
</dbReference>
<dbReference type="SMART" id="SM01302">
    <property type="entry name" value="Raptor_N"/>
    <property type="match status" value="1"/>
</dbReference>
<evidence type="ECO:0000256" key="3">
    <source>
        <dbReference type="SAM" id="MobiDB-lite"/>
    </source>
</evidence>
<feature type="domain" description="Raptor N-terminal CASPase-like" evidence="4">
    <location>
        <begin position="39"/>
        <end position="184"/>
    </location>
</feature>
<sequence>MAEVSDRCRVFPVAFLKRKNLSREESDEQQAEVWRMKERMKTVSVALVLCLNVGMLPYARLECWIDPLVVSQQKALEVIGLTLQKQYEWWQPRARYKLSLDPTVEDIKKLCISLRKNAKDERVLFHYNGHGVPKPTKNGEIWVFNKTYTQYIPLSVFDLQAWMGVPSIYVWDCNCAGMVIESFRTFGDEIIISVTEIFRGVDCIHLAACMADQVLPMNPELPADLFTSCLTTPIRVAIMWYILQNNLTDKLPLNVVDKIPGQLNDRRTLLGELNWIFTAITDTIAWNTLPKELFQKLFRQDLLVAGLFRNFLLADRVLRSYSCTPVSNPELPTTHEHPIWQAWDYALDVCLSQLNVNALAPHAGGETNGVSGPKFLGGGELPETNDYTHSPFFASQLTAFEVWLKYGHDRRVSPQQLPIVLQVLLSQVHRVRALELLGCFLDLGAWAVNLALSVGIFPYVLKLLQCAAKELRPLLSFIWAKILAVDSGYQTDLIKDGGHRYFLQFLSDPTVSSENKVVPAFVIASILDGNRAGQEAVLQGGYISICSDLLSECKSVLLRQWLTIALGRLWYGYDVARWQGVRCAVHEKLYEMLKDSNCFVRASVVFALGCMVRNGAKQTDEQAVNLVHSIAMTLISVVLNDGSSMARKELVVALHWFVLNFENQFITIVYEMLDEKRSQTEPQKRKTDMNDSMASHGCGSDNLQERRRENSITVAENLNSALLGKTPSLSRQNSFASSPQSPASGKSLITYFTVSDRTTYLTVLFFVCFLTDNG</sequence>
<proteinExistence type="predicted"/>
<dbReference type="GO" id="GO:0005737">
    <property type="term" value="C:cytoplasm"/>
    <property type="evidence" value="ECO:0007669"/>
    <property type="project" value="TreeGrafter"/>
</dbReference>
<evidence type="ECO:0000313" key="7">
    <source>
        <dbReference type="WBParaSite" id="SBAD_0000712001-mRNA-1"/>
    </source>
</evidence>
<accession>A0A183ITA8</accession>
<dbReference type="GO" id="GO:0009267">
    <property type="term" value="P:cellular response to starvation"/>
    <property type="evidence" value="ECO:0007669"/>
    <property type="project" value="TreeGrafter"/>
</dbReference>
<evidence type="ECO:0000259" key="4">
    <source>
        <dbReference type="SMART" id="SM01302"/>
    </source>
</evidence>
<evidence type="ECO:0000313" key="5">
    <source>
        <dbReference type="EMBL" id="VDP10977.1"/>
    </source>
</evidence>
<reference evidence="7" key="1">
    <citation type="submission" date="2016-06" db="UniProtKB">
        <authorList>
            <consortium name="WormBaseParasite"/>
        </authorList>
    </citation>
    <scope>IDENTIFICATION</scope>
</reference>
<evidence type="ECO:0000256" key="2">
    <source>
        <dbReference type="ARBA" id="ARBA00022737"/>
    </source>
</evidence>
<dbReference type="SUPFAM" id="SSF48371">
    <property type="entry name" value="ARM repeat"/>
    <property type="match status" value="1"/>
</dbReference>
<gene>
    <name evidence="5" type="ORF">SBAD_LOCUS6855</name>
</gene>
<dbReference type="GO" id="GO:0031931">
    <property type="term" value="C:TORC1 complex"/>
    <property type="evidence" value="ECO:0007669"/>
    <property type="project" value="InterPro"/>
</dbReference>
<feature type="region of interest" description="Disordered" evidence="3">
    <location>
        <begin position="677"/>
        <end position="706"/>
    </location>
</feature>
<dbReference type="GO" id="GO:0038202">
    <property type="term" value="P:TORC1 signaling"/>
    <property type="evidence" value="ECO:0007669"/>
    <property type="project" value="TreeGrafter"/>
</dbReference>
<dbReference type="GO" id="GO:0030674">
    <property type="term" value="F:protein-macromolecule adaptor activity"/>
    <property type="evidence" value="ECO:0007669"/>
    <property type="project" value="TreeGrafter"/>
</dbReference>
<feature type="compositionally biased region" description="Basic and acidic residues" evidence="3">
    <location>
        <begin position="677"/>
        <end position="689"/>
    </location>
</feature>
<dbReference type="Gene3D" id="1.25.10.10">
    <property type="entry name" value="Leucine-rich Repeat Variant"/>
    <property type="match status" value="1"/>
</dbReference>
<keyword evidence="2" id="KW-0677">Repeat</keyword>
<name>A0A183ITA8_9BILA</name>
<organism evidence="7">
    <name type="scientific">Soboliphyme baturini</name>
    <dbReference type="NCBI Taxonomy" id="241478"/>
    <lineage>
        <taxon>Eukaryota</taxon>
        <taxon>Metazoa</taxon>
        <taxon>Ecdysozoa</taxon>
        <taxon>Nematoda</taxon>
        <taxon>Enoplea</taxon>
        <taxon>Dorylaimia</taxon>
        <taxon>Dioctophymatida</taxon>
        <taxon>Dioctophymatoidea</taxon>
        <taxon>Soboliphymatidae</taxon>
        <taxon>Soboliphyme</taxon>
    </lineage>
</organism>
<keyword evidence="6" id="KW-1185">Reference proteome</keyword>
<dbReference type="PANTHER" id="PTHR12848:SF16">
    <property type="entry name" value="REGULATORY-ASSOCIATED PROTEIN OF MTOR"/>
    <property type="match status" value="1"/>
</dbReference>